<dbReference type="InterPro" id="IPR000629">
    <property type="entry name" value="RNA-helicase_DEAD-box_CS"/>
</dbReference>
<dbReference type="InterPro" id="IPR014014">
    <property type="entry name" value="RNA_helicase_DEAD_Q_motif"/>
</dbReference>
<keyword evidence="12" id="KW-1185">Reference proteome</keyword>
<dbReference type="InterPro" id="IPR001650">
    <property type="entry name" value="Helicase_C-like"/>
</dbReference>
<dbReference type="PROSITE" id="PS00039">
    <property type="entry name" value="DEAD_ATP_HELICASE"/>
    <property type="match status" value="1"/>
</dbReference>
<dbReference type="AlphaFoldDB" id="A0A2T1N8I2"/>
<organism evidence="11 12">
    <name type="scientific">Aurantibacter aestuarii</name>
    <dbReference type="NCBI Taxonomy" id="1266046"/>
    <lineage>
        <taxon>Bacteria</taxon>
        <taxon>Pseudomonadati</taxon>
        <taxon>Bacteroidota</taxon>
        <taxon>Flavobacteriia</taxon>
        <taxon>Flavobacteriales</taxon>
        <taxon>Flavobacteriaceae</taxon>
        <taxon>Aurantibacter</taxon>
    </lineage>
</organism>
<evidence type="ECO:0000259" key="8">
    <source>
        <dbReference type="PROSITE" id="PS51192"/>
    </source>
</evidence>
<keyword evidence="3 7" id="KW-0347">Helicase</keyword>
<dbReference type="InterPro" id="IPR014001">
    <property type="entry name" value="Helicase_ATP-bd"/>
</dbReference>
<dbReference type="Proteomes" id="UP000238426">
    <property type="component" value="Unassembled WGS sequence"/>
</dbReference>
<dbReference type="PANTHER" id="PTHR47959">
    <property type="entry name" value="ATP-DEPENDENT RNA HELICASE RHLE-RELATED"/>
    <property type="match status" value="1"/>
</dbReference>
<keyword evidence="4 7" id="KW-0067">ATP-binding</keyword>
<dbReference type="GO" id="GO:0003724">
    <property type="term" value="F:RNA helicase activity"/>
    <property type="evidence" value="ECO:0007669"/>
    <property type="project" value="InterPro"/>
</dbReference>
<dbReference type="CDD" id="cd00268">
    <property type="entry name" value="DEADc"/>
    <property type="match status" value="1"/>
</dbReference>
<comment type="similarity">
    <text evidence="5 7">Belongs to the DEAD box helicase family.</text>
</comment>
<dbReference type="CDD" id="cd18787">
    <property type="entry name" value="SF2_C_DEAD"/>
    <property type="match status" value="1"/>
</dbReference>
<feature type="domain" description="Helicase ATP-binding" evidence="8">
    <location>
        <begin position="34"/>
        <end position="206"/>
    </location>
</feature>
<evidence type="ECO:0000256" key="2">
    <source>
        <dbReference type="ARBA" id="ARBA00022801"/>
    </source>
</evidence>
<dbReference type="InterPro" id="IPR011545">
    <property type="entry name" value="DEAD/DEAH_box_helicase_dom"/>
</dbReference>
<feature type="short sequence motif" description="Q motif" evidence="6">
    <location>
        <begin position="2"/>
        <end position="30"/>
    </location>
</feature>
<feature type="domain" description="DEAD-box RNA helicase Q" evidence="10">
    <location>
        <begin position="2"/>
        <end position="30"/>
    </location>
</feature>
<dbReference type="SMART" id="SM00487">
    <property type="entry name" value="DEXDc"/>
    <property type="match status" value="1"/>
</dbReference>
<dbReference type="PANTHER" id="PTHR47959:SF13">
    <property type="entry name" value="ATP-DEPENDENT RNA HELICASE RHLE"/>
    <property type="match status" value="1"/>
</dbReference>
<protein>
    <submittedName>
        <fullName evidence="11">DEAD/DEAH box helicase</fullName>
    </submittedName>
</protein>
<dbReference type="GO" id="GO:0003676">
    <property type="term" value="F:nucleic acid binding"/>
    <property type="evidence" value="ECO:0007669"/>
    <property type="project" value="InterPro"/>
</dbReference>
<dbReference type="GO" id="GO:0005829">
    <property type="term" value="C:cytosol"/>
    <property type="evidence" value="ECO:0007669"/>
    <property type="project" value="TreeGrafter"/>
</dbReference>
<dbReference type="RefSeq" id="WP_106463308.1">
    <property type="nucleotide sequence ID" value="NZ_PXOQ01000009.1"/>
</dbReference>
<gene>
    <name evidence="11" type="ORF">C7H52_07635</name>
</gene>
<evidence type="ECO:0000313" key="11">
    <source>
        <dbReference type="EMBL" id="PSG88168.1"/>
    </source>
</evidence>
<proteinExistence type="inferred from homology"/>
<dbReference type="InterPro" id="IPR050079">
    <property type="entry name" value="DEAD_box_RNA_helicase"/>
</dbReference>
<evidence type="ECO:0000256" key="6">
    <source>
        <dbReference type="PROSITE-ProRule" id="PRU00552"/>
    </source>
</evidence>
<dbReference type="Pfam" id="PF00270">
    <property type="entry name" value="DEAD"/>
    <property type="match status" value="1"/>
</dbReference>
<keyword evidence="2 7" id="KW-0378">Hydrolase</keyword>
<feature type="domain" description="Helicase C-terminal" evidence="9">
    <location>
        <begin position="233"/>
        <end position="372"/>
    </location>
</feature>
<evidence type="ECO:0000256" key="4">
    <source>
        <dbReference type="ARBA" id="ARBA00022840"/>
    </source>
</evidence>
<dbReference type="GO" id="GO:0016787">
    <property type="term" value="F:hydrolase activity"/>
    <property type="evidence" value="ECO:0007669"/>
    <property type="project" value="UniProtKB-KW"/>
</dbReference>
<accession>A0A2T1N8I2</accession>
<name>A0A2T1N8I2_9FLAO</name>
<dbReference type="PROSITE" id="PS51194">
    <property type="entry name" value="HELICASE_CTER"/>
    <property type="match status" value="1"/>
</dbReference>
<dbReference type="Gene3D" id="3.40.50.300">
    <property type="entry name" value="P-loop containing nucleotide triphosphate hydrolases"/>
    <property type="match status" value="2"/>
</dbReference>
<evidence type="ECO:0000256" key="1">
    <source>
        <dbReference type="ARBA" id="ARBA00022741"/>
    </source>
</evidence>
<dbReference type="EMBL" id="PXOQ01000009">
    <property type="protein sequence ID" value="PSG88168.1"/>
    <property type="molecule type" value="Genomic_DNA"/>
</dbReference>
<evidence type="ECO:0000256" key="5">
    <source>
        <dbReference type="ARBA" id="ARBA00038437"/>
    </source>
</evidence>
<dbReference type="GO" id="GO:0005524">
    <property type="term" value="F:ATP binding"/>
    <property type="evidence" value="ECO:0007669"/>
    <property type="project" value="UniProtKB-KW"/>
</dbReference>
<evidence type="ECO:0000259" key="9">
    <source>
        <dbReference type="PROSITE" id="PS51194"/>
    </source>
</evidence>
<evidence type="ECO:0000313" key="12">
    <source>
        <dbReference type="Proteomes" id="UP000238426"/>
    </source>
</evidence>
<dbReference type="PROSITE" id="PS51195">
    <property type="entry name" value="Q_MOTIF"/>
    <property type="match status" value="1"/>
</dbReference>
<sequence>MSTFKALGVHKNYLKSLKELGIVTPTEIQQQAIPILLTSKTDLVGLAQTGTGKTAAFGLPILHHIEPQKKQVQALILAPTRELVQQIKKQLFKFTKYNEHPIFAEGVYGGEKIDIQLKNLQRPTHIIVATPGRLVDLINRNAIDLENIKTVVFDEADEMLSMGFKNDLTTILNTTPKTKQTWLFSATMPKDLKVIVDRYIKPNAVRLEVDRNLKTNANISHFYVETNLPVKVDTLAAILDLRGEERGIIFCRTKAGTQALTQQLTDLGFNVGALEGDMTQKDRDKVMRAFKNTSLQILISTDVSARGIDVDNLGFVIHYQLPEHIEYYTHRSGRTARAGKKGESIALILDNEFLKLKDIEEKLNIKFKAIRL</sequence>
<dbReference type="SUPFAM" id="SSF52540">
    <property type="entry name" value="P-loop containing nucleoside triphosphate hydrolases"/>
    <property type="match status" value="1"/>
</dbReference>
<keyword evidence="1 7" id="KW-0547">Nucleotide-binding</keyword>
<dbReference type="InterPro" id="IPR044742">
    <property type="entry name" value="DEAD/DEAH_RhlB"/>
</dbReference>
<dbReference type="OrthoDB" id="9785240at2"/>
<dbReference type="SMART" id="SM00490">
    <property type="entry name" value="HELICc"/>
    <property type="match status" value="1"/>
</dbReference>
<evidence type="ECO:0000259" key="10">
    <source>
        <dbReference type="PROSITE" id="PS51195"/>
    </source>
</evidence>
<evidence type="ECO:0000256" key="3">
    <source>
        <dbReference type="ARBA" id="ARBA00022806"/>
    </source>
</evidence>
<evidence type="ECO:0000256" key="7">
    <source>
        <dbReference type="RuleBase" id="RU000492"/>
    </source>
</evidence>
<reference evidence="11 12" key="1">
    <citation type="submission" date="2018-03" db="EMBL/GenBank/DDBJ databases">
        <title>Mesoflavibacter sp. HG37 and Mesoflavibacter sp. HG96 sp.nov., two marine bacteria isolated from seawater of Western Pacific Ocean.</title>
        <authorList>
            <person name="Cheng H."/>
            <person name="Wu Y.-H."/>
            <person name="Guo L.-L."/>
            <person name="Xu X.-W."/>
        </authorList>
    </citation>
    <scope>NUCLEOTIDE SEQUENCE [LARGE SCALE GENOMIC DNA]</scope>
    <source>
        <strain evidence="11 12">KCTC 32269</strain>
    </source>
</reference>
<dbReference type="Pfam" id="PF00271">
    <property type="entry name" value="Helicase_C"/>
    <property type="match status" value="1"/>
</dbReference>
<dbReference type="InterPro" id="IPR027417">
    <property type="entry name" value="P-loop_NTPase"/>
</dbReference>
<dbReference type="PROSITE" id="PS51192">
    <property type="entry name" value="HELICASE_ATP_BIND_1"/>
    <property type="match status" value="1"/>
</dbReference>
<comment type="caution">
    <text evidence="11">The sequence shown here is derived from an EMBL/GenBank/DDBJ whole genome shotgun (WGS) entry which is preliminary data.</text>
</comment>